<comment type="caution">
    <text evidence="2">The sequence shown here is derived from an EMBL/GenBank/DDBJ whole genome shotgun (WGS) entry which is preliminary data.</text>
</comment>
<dbReference type="EMBL" id="JACIDU010000003">
    <property type="protein sequence ID" value="MBB4102578.1"/>
    <property type="molecule type" value="Genomic_DNA"/>
</dbReference>
<dbReference type="Proteomes" id="UP000584824">
    <property type="component" value="Unassembled WGS sequence"/>
</dbReference>
<proteinExistence type="predicted"/>
<dbReference type="RefSeq" id="WP_210287185.1">
    <property type="nucleotide sequence ID" value="NZ_JACIDU010000003.1"/>
</dbReference>
<evidence type="ECO:0000313" key="2">
    <source>
        <dbReference type="EMBL" id="MBB4102578.1"/>
    </source>
</evidence>
<evidence type="ECO:0008006" key="4">
    <source>
        <dbReference type="Google" id="ProtNLM"/>
    </source>
</evidence>
<organism evidence="2 3">
    <name type="scientific">Allorhizobium borbori</name>
    <dbReference type="NCBI Taxonomy" id="485907"/>
    <lineage>
        <taxon>Bacteria</taxon>
        <taxon>Pseudomonadati</taxon>
        <taxon>Pseudomonadota</taxon>
        <taxon>Alphaproteobacteria</taxon>
        <taxon>Hyphomicrobiales</taxon>
        <taxon>Rhizobiaceae</taxon>
        <taxon>Rhizobium/Agrobacterium group</taxon>
        <taxon>Allorhizobium</taxon>
    </lineage>
</organism>
<protein>
    <recommendedName>
        <fullName evidence="4">DUF3828 domain-containing protein</fullName>
    </recommendedName>
</protein>
<accession>A0A7W6P0K7</accession>
<dbReference type="AlphaFoldDB" id="A0A7W6P0K7"/>
<feature type="chain" id="PRO_5031405615" description="DUF3828 domain-containing protein" evidence="1">
    <location>
        <begin position="22"/>
        <end position="181"/>
    </location>
</feature>
<gene>
    <name evidence="2" type="ORF">GGQ66_001113</name>
</gene>
<keyword evidence="3" id="KW-1185">Reference proteome</keyword>
<sequence>MRLAFSLFVAGFVTLAAPVAAQSPDPVAPVKEVMDVTVTNWSDSVDEWKGIFEGDRLNRLYTKELVELYKKASEKAAKIFESEEPVDPFDYDVVTNSQDGCPLQDVKIALAGEKDGVSDVAVSFRLWACEDNADTKNLVSEVHFDVVQEDGKAVIRDIHHVADGERDSVIEELKAIIAQEE</sequence>
<evidence type="ECO:0000313" key="3">
    <source>
        <dbReference type="Proteomes" id="UP000584824"/>
    </source>
</evidence>
<feature type="signal peptide" evidence="1">
    <location>
        <begin position="1"/>
        <end position="21"/>
    </location>
</feature>
<evidence type="ECO:0000256" key="1">
    <source>
        <dbReference type="SAM" id="SignalP"/>
    </source>
</evidence>
<name>A0A7W6P0K7_9HYPH</name>
<reference evidence="2 3" key="1">
    <citation type="submission" date="2020-08" db="EMBL/GenBank/DDBJ databases">
        <title>Genomic Encyclopedia of Type Strains, Phase IV (KMG-IV): sequencing the most valuable type-strain genomes for metagenomic binning, comparative biology and taxonomic classification.</title>
        <authorList>
            <person name="Goeker M."/>
        </authorList>
    </citation>
    <scope>NUCLEOTIDE SEQUENCE [LARGE SCALE GENOMIC DNA]</scope>
    <source>
        <strain evidence="2 3">DSM 26385</strain>
    </source>
</reference>
<keyword evidence="1" id="KW-0732">Signal</keyword>